<dbReference type="AlphaFoldDB" id="A0A2S2CUM3"/>
<dbReference type="Proteomes" id="UP000245629">
    <property type="component" value="Chromosome 3"/>
</dbReference>
<keyword evidence="3" id="KW-1185">Reference proteome</keyword>
<protein>
    <recommendedName>
        <fullName evidence="4">DUF2842 domain-containing protein</fullName>
    </recommendedName>
</protein>
<keyword evidence="1" id="KW-0812">Transmembrane</keyword>
<reference evidence="3" key="1">
    <citation type="submission" date="2018-05" db="EMBL/GenBank/DDBJ databases">
        <title>Azospirillum thermophila sp. nov., a novel isolated from hot spring.</title>
        <authorList>
            <person name="Zhao Z."/>
        </authorList>
    </citation>
    <scope>NUCLEOTIDE SEQUENCE [LARGE SCALE GENOMIC DNA]</scope>
    <source>
        <strain evidence="3">CFH 70021</strain>
    </source>
</reference>
<evidence type="ECO:0000313" key="3">
    <source>
        <dbReference type="Proteomes" id="UP000245629"/>
    </source>
</evidence>
<dbReference type="RefSeq" id="WP_109330166.1">
    <property type="nucleotide sequence ID" value="NZ_CP029354.1"/>
</dbReference>
<gene>
    <name evidence="2" type="ORF">DEW08_18785</name>
</gene>
<feature type="transmembrane region" description="Helical" evidence="1">
    <location>
        <begin position="20"/>
        <end position="40"/>
    </location>
</feature>
<organism evidence="2 3">
    <name type="scientific">Azospirillum thermophilum</name>
    <dbReference type="NCBI Taxonomy" id="2202148"/>
    <lineage>
        <taxon>Bacteria</taxon>
        <taxon>Pseudomonadati</taxon>
        <taxon>Pseudomonadota</taxon>
        <taxon>Alphaproteobacteria</taxon>
        <taxon>Rhodospirillales</taxon>
        <taxon>Azospirillaceae</taxon>
        <taxon>Azospirillum</taxon>
    </lineage>
</organism>
<proteinExistence type="predicted"/>
<sequence>MSASSRPQPPIRSRLRFTALVALGVYPVVTLLLYAVLSVTPGWATWQRTLIVAPLMVVIVVWVLIPTINRRFGRWLAA</sequence>
<feature type="transmembrane region" description="Helical" evidence="1">
    <location>
        <begin position="46"/>
        <end position="65"/>
    </location>
</feature>
<dbReference type="OrthoDB" id="7376211at2"/>
<name>A0A2S2CUM3_9PROT</name>
<accession>A0A2S2CUM3</accession>
<keyword evidence="1" id="KW-1133">Transmembrane helix</keyword>
<keyword evidence="1" id="KW-0472">Membrane</keyword>
<dbReference type="KEGG" id="azz:DEW08_18785"/>
<dbReference type="EMBL" id="CP029354">
    <property type="protein sequence ID" value="AWK88169.1"/>
    <property type="molecule type" value="Genomic_DNA"/>
</dbReference>
<evidence type="ECO:0008006" key="4">
    <source>
        <dbReference type="Google" id="ProtNLM"/>
    </source>
</evidence>
<evidence type="ECO:0000313" key="2">
    <source>
        <dbReference type="EMBL" id="AWK88169.1"/>
    </source>
</evidence>
<evidence type="ECO:0000256" key="1">
    <source>
        <dbReference type="SAM" id="Phobius"/>
    </source>
</evidence>